<dbReference type="InterPro" id="IPR046865">
    <property type="entry name" value="FapA_b_solenoid"/>
</dbReference>
<dbReference type="PANTHER" id="PTHR38032">
    <property type="entry name" value="POLYMERASE-RELATED"/>
    <property type="match status" value="1"/>
</dbReference>
<dbReference type="RefSeq" id="WP_218282819.1">
    <property type="nucleotide sequence ID" value="NZ_CP078093.1"/>
</dbReference>
<keyword evidence="4" id="KW-1185">Reference proteome</keyword>
<dbReference type="Pfam" id="PF20250">
    <property type="entry name" value="FapA_N"/>
    <property type="match status" value="1"/>
</dbReference>
<dbReference type="SMART" id="SM01245">
    <property type="entry name" value="Jag_N"/>
    <property type="match status" value="1"/>
</dbReference>
<keyword evidence="1" id="KW-0175">Coiled coil</keyword>
<dbReference type="InterPro" id="IPR046866">
    <property type="entry name" value="FapA_N"/>
</dbReference>
<feature type="coiled-coil region" evidence="1">
    <location>
        <begin position="480"/>
        <end position="510"/>
    </location>
</feature>
<dbReference type="InterPro" id="IPR032782">
    <property type="entry name" value="KhpB_N"/>
</dbReference>
<dbReference type="Pfam" id="PF03961">
    <property type="entry name" value="FapA"/>
    <property type="match status" value="1"/>
</dbReference>
<evidence type="ECO:0000313" key="4">
    <source>
        <dbReference type="Proteomes" id="UP000886818"/>
    </source>
</evidence>
<sequence length="602" mass="67239">MDRKSIIVEGKTLQEAIKNGLEQLNLKFENVNVEVLEEGKTILNFLKKKFKVKLTEKTSKLEKNHTSENTNENGRFELNNQEGNDCLLIIPSKGEGKPVSIEEIIVALEEKEIYNIDTEKLKAYIKENKSISINIKDLEISNPVDAKVEIEISKDEMKAYMTIIPPKGGIMIKKEDIESILKDNQIIYGIDKDLINRMIDEKKYNQKQVIAIGKSPINGQDGKIKYHFNTENKVKLQICEDGKVDYKELNILQCVKKGDCIAEKILPTDGIDGMTITGKVLKAKSGKTIGFKKGKNVIETEDGLKLIAEVNGQVKLNNDKVEILKVYEVNGNVDHSTGNIHFIGKVIVRGNVRSGFKIESSDDVEVYGVVEGATIIADGNIILHQGIHGQNVGKLISKKEIFSKYMESCFAKANGSIYAEVIMHCNLRSKESIIASGKKGMIVGGEIRANLEVNANCIGSPMATVTKIEVGIDPEIKERYESLKLESEALHKNKENIKKAIELLTKLSKNTKLSKEKQAMLMKSKITEKYLNQKIESVHKTLDNLQHILQDLSNGRINVSSIVHPGVRIVIGNSVYYVRDDIKCTTISREDGEIKIGSYLGK</sequence>
<dbReference type="PANTHER" id="PTHR38032:SF1">
    <property type="entry name" value="RNA-BINDING PROTEIN KHPB N-TERMINAL DOMAIN-CONTAINING PROTEIN"/>
    <property type="match status" value="1"/>
</dbReference>
<organism evidence="3 4">
    <name type="scientific">Crassaminicella indica</name>
    <dbReference type="NCBI Taxonomy" id="2855394"/>
    <lineage>
        <taxon>Bacteria</taxon>
        <taxon>Bacillati</taxon>
        <taxon>Bacillota</taxon>
        <taxon>Clostridia</taxon>
        <taxon>Eubacteriales</taxon>
        <taxon>Clostridiaceae</taxon>
        <taxon>Crassaminicella</taxon>
    </lineage>
</organism>
<proteinExistence type="predicted"/>
<evidence type="ECO:0000313" key="3">
    <source>
        <dbReference type="EMBL" id="QXM06122.1"/>
    </source>
</evidence>
<evidence type="ECO:0000256" key="1">
    <source>
        <dbReference type="SAM" id="Coils"/>
    </source>
</evidence>
<accession>A0ABX8RCD4</accession>
<dbReference type="InterPro" id="IPR005646">
    <property type="entry name" value="FapA"/>
</dbReference>
<reference evidence="3" key="1">
    <citation type="submission" date="2021-07" db="EMBL/GenBank/DDBJ databases">
        <title>Complete genome sequence of Crassaminicella sp. 143-21, isolated from a deep-sea hydrothermal vent.</title>
        <authorList>
            <person name="Li X."/>
        </authorList>
    </citation>
    <scope>NUCLEOTIDE SEQUENCE</scope>
    <source>
        <strain evidence="3">143-21</strain>
    </source>
</reference>
<dbReference type="Proteomes" id="UP000886818">
    <property type="component" value="Chromosome"/>
</dbReference>
<dbReference type="Pfam" id="PF14804">
    <property type="entry name" value="Jag_N"/>
    <property type="match status" value="1"/>
</dbReference>
<evidence type="ECO:0000259" key="2">
    <source>
        <dbReference type="SMART" id="SM01245"/>
    </source>
</evidence>
<gene>
    <name evidence="3" type="ORF">KVH43_12335</name>
</gene>
<name>A0ABX8RCD4_9CLOT</name>
<protein>
    <submittedName>
        <fullName evidence="3">FapA family protein</fullName>
    </submittedName>
</protein>
<feature type="domain" description="RNA-binding protein KhpB N-terminal" evidence="2">
    <location>
        <begin position="7"/>
        <end position="57"/>
    </location>
</feature>
<dbReference type="EMBL" id="CP078093">
    <property type="protein sequence ID" value="QXM06122.1"/>
    <property type="molecule type" value="Genomic_DNA"/>
</dbReference>